<dbReference type="AlphaFoldDB" id="A0A1H9DVD3"/>
<feature type="domain" description="OmpA-like" evidence="9">
    <location>
        <begin position="145"/>
        <end position="265"/>
    </location>
</feature>
<keyword evidence="3" id="KW-1003">Cell membrane</keyword>
<dbReference type="OrthoDB" id="9815217at2"/>
<comment type="subcellular location">
    <subcellularLocation>
        <location evidence="1">Cell membrane</location>
        <topology evidence="1">Single-pass membrane protein</topology>
    </subcellularLocation>
</comment>
<dbReference type="SUPFAM" id="SSF103088">
    <property type="entry name" value="OmpA-like"/>
    <property type="match status" value="1"/>
</dbReference>
<keyword evidence="11" id="KW-1185">Reference proteome</keyword>
<dbReference type="InterPro" id="IPR036737">
    <property type="entry name" value="OmpA-like_sf"/>
</dbReference>
<dbReference type="Gene3D" id="3.30.1330.60">
    <property type="entry name" value="OmpA-like domain"/>
    <property type="match status" value="1"/>
</dbReference>
<dbReference type="PROSITE" id="PS51123">
    <property type="entry name" value="OMPA_2"/>
    <property type="match status" value="1"/>
</dbReference>
<feature type="transmembrane region" description="Helical" evidence="8">
    <location>
        <begin position="20"/>
        <end position="39"/>
    </location>
</feature>
<evidence type="ECO:0000256" key="7">
    <source>
        <dbReference type="PROSITE-ProRule" id="PRU00473"/>
    </source>
</evidence>
<evidence type="ECO:0000256" key="6">
    <source>
        <dbReference type="ARBA" id="ARBA00023136"/>
    </source>
</evidence>
<dbReference type="GO" id="GO:0005886">
    <property type="term" value="C:plasma membrane"/>
    <property type="evidence" value="ECO:0007669"/>
    <property type="project" value="UniProtKB-SubCell"/>
</dbReference>
<dbReference type="STRING" id="867345.SAMN05421693_11919"/>
<evidence type="ECO:0000256" key="1">
    <source>
        <dbReference type="ARBA" id="ARBA00004162"/>
    </source>
</evidence>
<proteinExistence type="inferred from homology"/>
<dbReference type="InterPro" id="IPR006665">
    <property type="entry name" value="OmpA-like"/>
</dbReference>
<evidence type="ECO:0000256" key="5">
    <source>
        <dbReference type="ARBA" id="ARBA00022989"/>
    </source>
</evidence>
<comment type="similarity">
    <text evidence="2">Belongs to the MotB family.</text>
</comment>
<evidence type="ECO:0000256" key="3">
    <source>
        <dbReference type="ARBA" id="ARBA00022475"/>
    </source>
</evidence>
<dbReference type="InterPro" id="IPR050330">
    <property type="entry name" value="Bact_OuterMem_StrucFunc"/>
</dbReference>
<evidence type="ECO:0000256" key="8">
    <source>
        <dbReference type="SAM" id="Phobius"/>
    </source>
</evidence>
<evidence type="ECO:0000313" key="11">
    <source>
        <dbReference type="Proteomes" id="UP000199496"/>
    </source>
</evidence>
<dbReference type="PANTHER" id="PTHR30329:SF20">
    <property type="entry name" value="EXPORTED PROTEIN"/>
    <property type="match status" value="1"/>
</dbReference>
<evidence type="ECO:0000259" key="9">
    <source>
        <dbReference type="PROSITE" id="PS51123"/>
    </source>
</evidence>
<evidence type="ECO:0000256" key="4">
    <source>
        <dbReference type="ARBA" id="ARBA00022692"/>
    </source>
</evidence>
<dbReference type="NCBIfam" id="NF006541">
    <property type="entry name" value="PRK09038.1"/>
    <property type="match status" value="1"/>
</dbReference>
<sequence>MPRRRKKKHEDHVNHEAWAIPYADLMTLLLAFFVVMYAISSLNEGKYRILSSSLVEAFRSTPRSIDPIQTGELTRSPLSSVVETPPITSPIEMAHMSRSLEEILVDMDLEGLSLAIVGINALADEIEMAMAPLIEAGMIEVERDRLWIEVQINTSILFASGSAELSPDAVPIMQQLAAILSQFPARVHVEGHTDNVPISTPIYPSNWELSSGRAATVVNLFARNGVNPEQMAAIGFGEYRPKADNDTPEGRMKNRRVNIVVLAGQRPRIGAGAPPEMLREDMEMLLNQGGGTVGGVP</sequence>
<dbReference type="PANTHER" id="PTHR30329">
    <property type="entry name" value="STATOR ELEMENT OF FLAGELLAR MOTOR COMPLEX"/>
    <property type="match status" value="1"/>
</dbReference>
<dbReference type="InterPro" id="IPR025713">
    <property type="entry name" value="MotB-like_N_dom"/>
</dbReference>
<organism evidence="10 11">
    <name type="scientific">Ectothiorhodospira magna</name>
    <dbReference type="NCBI Taxonomy" id="867345"/>
    <lineage>
        <taxon>Bacteria</taxon>
        <taxon>Pseudomonadati</taxon>
        <taxon>Pseudomonadota</taxon>
        <taxon>Gammaproteobacteria</taxon>
        <taxon>Chromatiales</taxon>
        <taxon>Ectothiorhodospiraceae</taxon>
        <taxon>Ectothiorhodospira</taxon>
    </lineage>
</organism>
<dbReference type="RefSeq" id="WP_090207536.1">
    <property type="nucleotide sequence ID" value="NZ_FOFO01000019.1"/>
</dbReference>
<dbReference type="Proteomes" id="UP000199496">
    <property type="component" value="Unassembled WGS sequence"/>
</dbReference>
<accession>A0A1H9DVD3</accession>
<evidence type="ECO:0000313" key="10">
    <source>
        <dbReference type="EMBL" id="SEQ17401.1"/>
    </source>
</evidence>
<dbReference type="EMBL" id="FOFO01000019">
    <property type="protein sequence ID" value="SEQ17401.1"/>
    <property type="molecule type" value="Genomic_DNA"/>
</dbReference>
<dbReference type="CDD" id="cd07185">
    <property type="entry name" value="OmpA_C-like"/>
    <property type="match status" value="1"/>
</dbReference>
<keyword evidence="6 7" id="KW-0472">Membrane</keyword>
<protein>
    <submittedName>
        <fullName evidence="10">Chemotaxis protein MotB</fullName>
    </submittedName>
</protein>
<gene>
    <name evidence="10" type="ORF">SAMN05421693_11919</name>
</gene>
<dbReference type="Pfam" id="PF00691">
    <property type="entry name" value="OmpA"/>
    <property type="match status" value="1"/>
</dbReference>
<dbReference type="Pfam" id="PF13677">
    <property type="entry name" value="MotB_plug"/>
    <property type="match status" value="1"/>
</dbReference>
<keyword evidence="4 8" id="KW-0812">Transmembrane</keyword>
<evidence type="ECO:0000256" key="2">
    <source>
        <dbReference type="ARBA" id="ARBA00008914"/>
    </source>
</evidence>
<keyword evidence="5 8" id="KW-1133">Transmembrane helix</keyword>
<name>A0A1H9DVD3_9GAMM</name>
<reference evidence="10 11" key="1">
    <citation type="submission" date="2016-10" db="EMBL/GenBank/DDBJ databases">
        <authorList>
            <person name="de Groot N.N."/>
        </authorList>
    </citation>
    <scope>NUCLEOTIDE SEQUENCE [LARGE SCALE GENOMIC DNA]</scope>
    <source>
        <strain evidence="10 11">B7-7</strain>
    </source>
</reference>